<evidence type="ECO:0000313" key="5">
    <source>
        <dbReference type="Proteomes" id="UP000187209"/>
    </source>
</evidence>
<dbReference type="GO" id="GO:0008270">
    <property type="term" value="F:zinc ion binding"/>
    <property type="evidence" value="ECO:0007669"/>
    <property type="project" value="UniProtKB-KW"/>
</dbReference>
<dbReference type="AlphaFoldDB" id="A0A1R2BC15"/>
<accession>A0A1R2BC15</accession>
<sequence>MIIFVLASICSYDSSIEIRAFLTSTLPTLLKSENLNTSSLPPKCPFTISLSQDLLLESYNLIKKEPPSTFTCLQCGKQFRSQAALHEHLSNNHLLVDGICLADFCEFFPCRKGDEVVANRCKSIMSLCFDNILLSQAIKYCDYTELSIRNLDLEKTRFMILFALSLLLTLIYYIVNCGNADEIFDMRTKDKKKIS</sequence>
<keyword evidence="2" id="KW-1133">Transmembrane helix</keyword>
<dbReference type="PROSITE" id="PS00028">
    <property type="entry name" value="ZINC_FINGER_C2H2_1"/>
    <property type="match status" value="1"/>
</dbReference>
<dbReference type="EMBL" id="MPUH01000759">
    <property type="protein sequence ID" value="OMJ74318.1"/>
    <property type="molecule type" value="Genomic_DNA"/>
</dbReference>
<dbReference type="SUPFAM" id="SSF57667">
    <property type="entry name" value="beta-beta-alpha zinc fingers"/>
    <property type="match status" value="1"/>
</dbReference>
<dbReference type="InterPro" id="IPR013087">
    <property type="entry name" value="Znf_C2H2_type"/>
</dbReference>
<reference evidence="4 5" key="1">
    <citation type="submission" date="2016-11" db="EMBL/GenBank/DDBJ databases">
        <title>The macronuclear genome of Stentor coeruleus: a giant cell with tiny introns.</title>
        <authorList>
            <person name="Slabodnick M."/>
            <person name="Ruby J.G."/>
            <person name="Reiff S.B."/>
            <person name="Swart E.C."/>
            <person name="Gosai S."/>
            <person name="Prabakaran S."/>
            <person name="Witkowska E."/>
            <person name="Larue G.E."/>
            <person name="Fisher S."/>
            <person name="Freeman R.M."/>
            <person name="Gunawardena J."/>
            <person name="Chu W."/>
            <person name="Stover N.A."/>
            <person name="Gregory B.D."/>
            <person name="Nowacki M."/>
            <person name="Derisi J."/>
            <person name="Roy S.W."/>
            <person name="Marshall W.F."/>
            <person name="Sood P."/>
        </authorList>
    </citation>
    <scope>NUCLEOTIDE SEQUENCE [LARGE SCALE GENOMIC DNA]</scope>
    <source>
        <strain evidence="4">WM001</strain>
    </source>
</reference>
<feature type="domain" description="C2H2-type" evidence="3">
    <location>
        <begin position="70"/>
        <end position="93"/>
    </location>
</feature>
<feature type="transmembrane region" description="Helical" evidence="2">
    <location>
        <begin position="158"/>
        <end position="175"/>
    </location>
</feature>
<gene>
    <name evidence="4" type="ORF">SteCoe_26766</name>
</gene>
<keyword evidence="1" id="KW-0479">Metal-binding</keyword>
<organism evidence="4 5">
    <name type="scientific">Stentor coeruleus</name>
    <dbReference type="NCBI Taxonomy" id="5963"/>
    <lineage>
        <taxon>Eukaryota</taxon>
        <taxon>Sar</taxon>
        <taxon>Alveolata</taxon>
        <taxon>Ciliophora</taxon>
        <taxon>Postciliodesmatophora</taxon>
        <taxon>Heterotrichea</taxon>
        <taxon>Heterotrichida</taxon>
        <taxon>Stentoridae</taxon>
        <taxon>Stentor</taxon>
    </lineage>
</organism>
<protein>
    <recommendedName>
        <fullName evidence="3">C2H2-type domain-containing protein</fullName>
    </recommendedName>
</protein>
<keyword evidence="1" id="KW-0862">Zinc</keyword>
<proteinExistence type="predicted"/>
<evidence type="ECO:0000256" key="1">
    <source>
        <dbReference type="PROSITE-ProRule" id="PRU00042"/>
    </source>
</evidence>
<dbReference type="OrthoDB" id="438866at2759"/>
<keyword evidence="5" id="KW-1185">Reference proteome</keyword>
<evidence type="ECO:0000256" key="2">
    <source>
        <dbReference type="SAM" id="Phobius"/>
    </source>
</evidence>
<name>A0A1R2BC15_9CILI</name>
<evidence type="ECO:0000259" key="3">
    <source>
        <dbReference type="PROSITE" id="PS50157"/>
    </source>
</evidence>
<keyword evidence="2" id="KW-0472">Membrane</keyword>
<comment type="caution">
    <text evidence="4">The sequence shown here is derived from an EMBL/GenBank/DDBJ whole genome shotgun (WGS) entry which is preliminary data.</text>
</comment>
<keyword evidence="2" id="KW-0812">Transmembrane</keyword>
<dbReference type="InterPro" id="IPR036236">
    <property type="entry name" value="Znf_C2H2_sf"/>
</dbReference>
<keyword evidence="1" id="KW-0863">Zinc-finger</keyword>
<dbReference type="Proteomes" id="UP000187209">
    <property type="component" value="Unassembled WGS sequence"/>
</dbReference>
<dbReference type="PROSITE" id="PS50157">
    <property type="entry name" value="ZINC_FINGER_C2H2_2"/>
    <property type="match status" value="1"/>
</dbReference>
<dbReference type="SMART" id="SM00355">
    <property type="entry name" value="ZnF_C2H2"/>
    <property type="match status" value="1"/>
</dbReference>
<evidence type="ECO:0000313" key="4">
    <source>
        <dbReference type="EMBL" id="OMJ74318.1"/>
    </source>
</evidence>